<dbReference type="CDD" id="cd06558">
    <property type="entry name" value="crotonase-like"/>
    <property type="match status" value="1"/>
</dbReference>
<comment type="caution">
    <text evidence="2">The sequence shown here is derived from an EMBL/GenBank/DDBJ whole genome shotgun (WGS) entry which is preliminary data.</text>
</comment>
<dbReference type="InterPro" id="IPR029045">
    <property type="entry name" value="ClpP/crotonase-like_dom_sf"/>
</dbReference>
<evidence type="ECO:0000313" key="3">
    <source>
        <dbReference type="Proteomes" id="UP001161409"/>
    </source>
</evidence>
<comment type="similarity">
    <text evidence="1">Belongs to the enoyl-CoA hydratase/isomerase family.</text>
</comment>
<dbReference type="SUPFAM" id="SSF52096">
    <property type="entry name" value="ClpP/crotonase"/>
    <property type="match status" value="1"/>
</dbReference>
<reference evidence="2" key="1">
    <citation type="journal article" date="2014" name="Int. J. Syst. Evol. Microbiol.">
        <title>Complete genome of a new Firmicutes species belonging to the dominant human colonic microbiota ('Ruminococcus bicirculans') reveals two chromosomes and a selective capacity to utilize plant glucans.</title>
        <authorList>
            <consortium name="NISC Comparative Sequencing Program"/>
            <person name="Wegmann U."/>
            <person name="Louis P."/>
            <person name="Goesmann A."/>
            <person name="Henrissat B."/>
            <person name="Duncan S.H."/>
            <person name="Flint H.J."/>
        </authorList>
    </citation>
    <scope>NUCLEOTIDE SEQUENCE</scope>
    <source>
        <strain evidence="2">NBRC 103408</strain>
    </source>
</reference>
<evidence type="ECO:0000256" key="1">
    <source>
        <dbReference type="ARBA" id="ARBA00005254"/>
    </source>
</evidence>
<proteinExistence type="inferred from homology"/>
<reference evidence="2" key="2">
    <citation type="submission" date="2023-01" db="EMBL/GenBank/DDBJ databases">
        <title>Draft genome sequence of Sneathiella chinensis strain NBRC 103408.</title>
        <authorList>
            <person name="Sun Q."/>
            <person name="Mori K."/>
        </authorList>
    </citation>
    <scope>NUCLEOTIDE SEQUENCE</scope>
    <source>
        <strain evidence="2">NBRC 103408</strain>
    </source>
</reference>
<sequence length="269" mass="29164">MSETPLTLEGLTFTTIELAEQDHILTITLNRPDRKNAINPVMSNELIYALDYAAETRSIRAVILAANGDVFCAGGDLRSMSGNGESGPVSNVPKRGETDDISLRIRHLNKPVIARIQGPVLAGALLLVCNATHAYAADHATFSAPEIKRGIWPFMVMASLFRVMNKRRGLDFIMRGNALSAQEAEQAGLINKSVPISDLDSAVDAIARDLAALAPGTMQQGLAAFNAQEDMDFDAALPYLREQLDICLKSADAREGITAFLEKRAPNWD</sequence>
<accession>A0ABQ5U0J6</accession>
<name>A0ABQ5U0J6_9PROT</name>
<dbReference type="Gene3D" id="3.90.226.10">
    <property type="entry name" value="2-enoyl-CoA Hydratase, Chain A, domain 1"/>
    <property type="match status" value="1"/>
</dbReference>
<keyword evidence="3" id="KW-1185">Reference proteome</keyword>
<dbReference type="InterPro" id="IPR001753">
    <property type="entry name" value="Enoyl-CoA_hydra/iso"/>
</dbReference>
<organism evidence="2 3">
    <name type="scientific">Sneathiella chinensis</name>
    <dbReference type="NCBI Taxonomy" id="349750"/>
    <lineage>
        <taxon>Bacteria</taxon>
        <taxon>Pseudomonadati</taxon>
        <taxon>Pseudomonadota</taxon>
        <taxon>Alphaproteobacteria</taxon>
        <taxon>Sneathiellales</taxon>
        <taxon>Sneathiellaceae</taxon>
        <taxon>Sneathiella</taxon>
    </lineage>
</organism>
<evidence type="ECO:0000313" key="2">
    <source>
        <dbReference type="EMBL" id="GLQ04857.1"/>
    </source>
</evidence>
<dbReference type="RefSeq" id="WP_169558901.1">
    <property type="nucleotide sequence ID" value="NZ_BSNF01000001.1"/>
</dbReference>
<protein>
    <submittedName>
        <fullName evidence="2">Enoyl-CoA hydratase</fullName>
    </submittedName>
</protein>
<dbReference type="InterPro" id="IPR051683">
    <property type="entry name" value="Enoyl-CoA_Hydratase/Isomerase"/>
</dbReference>
<gene>
    <name evidence="2" type="ORF">GCM10007924_00780</name>
</gene>
<dbReference type="Proteomes" id="UP001161409">
    <property type="component" value="Unassembled WGS sequence"/>
</dbReference>
<dbReference type="EMBL" id="BSNF01000001">
    <property type="protein sequence ID" value="GLQ04857.1"/>
    <property type="molecule type" value="Genomic_DNA"/>
</dbReference>
<dbReference type="Pfam" id="PF00378">
    <property type="entry name" value="ECH_1"/>
    <property type="match status" value="1"/>
</dbReference>
<dbReference type="PANTHER" id="PTHR42964:SF1">
    <property type="entry name" value="POLYKETIDE BIOSYNTHESIS ENOYL-COA HYDRATASE PKSH-RELATED"/>
    <property type="match status" value="1"/>
</dbReference>
<dbReference type="PANTHER" id="PTHR42964">
    <property type="entry name" value="ENOYL-COA HYDRATASE"/>
    <property type="match status" value="1"/>
</dbReference>